<evidence type="ECO:0000313" key="2">
    <source>
        <dbReference type="EMBL" id="MCW8107396.1"/>
    </source>
</evidence>
<dbReference type="RefSeq" id="WP_265616090.1">
    <property type="nucleotide sequence ID" value="NZ_JAPFRD010000002.1"/>
</dbReference>
<feature type="domain" description="PilZ" evidence="1">
    <location>
        <begin position="155"/>
        <end position="217"/>
    </location>
</feature>
<evidence type="ECO:0000313" key="3">
    <source>
        <dbReference type="Proteomes" id="UP001142810"/>
    </source>
</evidence>
<dbReference type="Gene3D" id="2.40.10.220">
    <property type="entry name" value="predicted glycosyltransferase like domains"/>
    <property type="match status" value="1"/>
</dbReference>
<gene>
    <name evidence="2" type="ORF">OPS25_02625</name>
</gene>
<keyword evidence="3" id="KW-1185">Reference proteome</keyword>
<dbReference type="InterPro" id="IPR009875">
    <property type="entry name" value="PilZ_domain"/>
</dbReference>
<comment type="caution">
    <text evidence="2">The sequence shown here is derived from an EMBL/GenBank/DDBJ whole genome shotgun (WGS) entry which is preliminary data.</text>
</comment>
<proteinExistence type="predicted"/>
<accession>A0ABT3P3T8</accession>
<reference evidence="2" key="1">
    <citation type="submission" date="2022-11" db="EMBL/GenBank/DDBJ databases">
        <title>Alteromonas sp. nov., isolated from sea water of the Qingdao.</title>
        <authorList>
            <person name="Wang Q."/>
        </authorList>
    </citation>
    <scope>NUCLEOTIDE SEQUENCE</scope>
    <source>
        <strain evidence="2">ASW11-7</strain>
    </source>
</reference>
<protein>
    <submittedName>
        <fullName evidence="2">PilZ domain-containing protein</fullName>
    </submittedName>
</protein>
<feature type="domain" description="PilZ" evidence="1">
    <location>
        <begin position="499"/>
        <end position="582"/>
    </location>
</feature>
<name>A0ABT3P3T8_9ALTE</name>
<evidence type="ECO:0000259" key="1">
    <source>
        <dbReference type="Pfam" id="PF07238"/>
    </source>
</evidence>
<dbReference type="Pfam" id="PF07238">
    <property type="entry name" value="PilZ"/>
    <property type="match status" value="2"/>
</dbReference>
<dbReference type="SUPFAM" id="SSF141371">
    <property type="entry name" value="PilZ domain-like"/>
    <property type="match status" value="2"/>
</dbReference>
<dbReference type="Proteomes" id="UP001142810">
    <property type="component" value="Unassembled WGS sequence"/>
</dbReference>
<sequence>MSQDLQQYADIIEQLKPMVNNPQFDQVLQELTASLPREKRFIIKMELKRLARKCVRSIDLRGQVSGECQLYEHGGIKHYLDDIAIETFERQLRVFGDYCFGVYEAVQHTDNNFKVMRERAESGEIATASNDSENRLASSMERYNVPVVNLLTYAQRQHERMNYAVAVEVVTEDFTHYRGNSVDISTDGIRVKLNKDAKLNKGDRVSVHFRGLEEEFALDKKNGIVYNVLTSVRKKDNLYIALRRAKEFPNASFDKFLENFIHGNKRRYKVNLSNTIEAVQNKSLEQYFSPRSPALPIFLDVIENRIIPRFAMLNEVNREIIDYWSDEQGEVKIGFLINSSRLEALLKKPKNQREIFVYSFTHLQNDKVYYYSASPSELAAKDVLKNAFLGFGSRKASWRVFKLSLCDMSPDQAHAPLSIPDSVGTKIKKQNNPPSARLMSRLKNLRYIVHISDVTSEDGQQVYNKYKFNRNSLGHLRVFGHARNKPLAEIKAFRYRFHEQRLESRYLLRSNIRLRSKIDDQQILGVSEDISVHGLRIELNDEFNGEIDHHVEIGFPKLQEMTAKHNVMALQYQVVHYNSEKNIIHLKAVPGEPGQGARAFFEELIKGNRASLQSYPEEEEVPGIGHALRCINARNAPSLAFVLSKEGVRYEPEAAIIGHQDDRITQLACHFAEQGKVNLEFMFRERKLDSPFVQHGIKQVKVENKPIRRELFIAFDSSHKESRMAIIPRFDNRFVSEEMKEKFVHEALNRGQFIAINVMLVTTGKPDMEMLQSEFNYVSVYALHRAKELEEKMWSIVACSHLVDITDEVLMRYNVESKEIQRNRELTQPFKMQAGGIKTLLNSERSQE</sequence>
<dbReference type="EMBL" id="JAPFRD010000002">
    <property type="protein sequence ID" value="MCW8107396.1"/>
    <property type="molecule type" value="Genomic_DNA"/>
</dbReference>
<organism evidence="2 3">
    <name type="scientific">Alteromonas aquimaris</name>
    <dbReference type="NCBI Taxonomy" id="2998417"/>
    <lineage>
        <taxon>Bacteria</taxon>
        <taxon>Pseudomonadati</taxon>
        <taxon>Pseudomonadota</taxon>
        <taxon>Gammaproteobacteria</taxon>
        <taxon>Alteromonadales</taxon>
        <taxon>Alteromonadaceae</taxon>
        <taxon>Alteromonas/Salinimonas group</taxon>
        <taxon>Alteromonas</taxon>
    </lineage>
</organism>